<feature type="domain" description="HAMP" evidence="11">
    <location>
        <begin position="229"/>
        <end position="281"/>
    </location>
</feature>
<dbReference type="Pfam" id="PF00072">
    <property type="entry name" value="Response_reg"/>
    <property type="match status" value="2"/>
</dbReference>
<dbReference type="InterPro" id="IPR035965">
    <property type="entry name" value="PAS-like_dom_sf"/>
</dbReference>
<dbReference type="Gene3D" id="3.40.50.2300">
    <property type="match status" value="2"/>
</dbReference>
<evidence type="ECO:0000256" key="2">
    <source>
        <dbReference type="ARBA" id="ARBA00004370"/>
    </source>
</evidence>
<dbReference type="InterPro" id="IPR001789">
    <property type="entry name" value="Sig_transdc_resp-reg_receiver"/>
</dbReference>
<feature type="domain" description="Response regulatory" evidence="10">
    <location>
        <begin position="784"/>
        <end position="894"/>
    </location>
</feature>
<keyword evidence="8" id="KW-1133">Transmembrane helix</keyword>
<dbReference type="InterPro" id="IPR003594">
    <property type="entry name" value="HATPase_dom"/>
</dbReference>
<protein>
    <recommendedName>
        <fullName evidence="3">histidine kinase</fullName>
        <ecNumber evidence="3">2.7.13.3</ecNumber>
    </recommendedName>
</protein>
<dbReference type="SMART" id="SM00448">
    <property type="entry name" value="REC"/>
    <property type="match status" value="2"/>
</dbReference>
<dbReference type="Gene3D" id="6.10.340.10">
    <property type="match status" value="1"/>
</dbReference>
<dbReference type="Pfam" id="PF00512">
    <property type="entry name" value="HisKA"/>
    <property type="match status" value="1"/>
</dbReference>
<keyword evidence="13" id="KW-1185">Reference proteome</keyword>
<evidence type="ECO:0000259" key="9">
    <source>
        <dbReference type="PROSITE" id="PS50109"/>
    </source>
</evidence>
<dbReference type="InterPro" id="IPR003660">
    <property type="entry name" value="HAMP_dom"/>
</dbReference>
<sequence length="904" mass="97065">MPNADAPPARLSKILRTPRGLPLRAFLLRPLWLPLLLLLLVTFTVAWSVIRNAQFADLVQQSQKNLTLAENVLNDVVDLETGQRGFIITLDPQFLEPYTLAQARLPQHLLALRHALRTGFGSGGKRQIQRVDRVEQLINEWERSGGGLALRLARTDYPAAVGHVKSGQGKRLVDAIRGTIDALQEEELARQRQLARASSSALQTALLVTVLGVLLAVLALYLVFTKTASSVARLLRNLSTTTAGIAHGQVEAPLPPHAIMEVAALAANLDTMARALLSRERERDISLANLSDSEARHRALIAGVPDILLTVDAGGEIRSFKPPVEAGNEAWINAMVGHRIPDVLPPHVAGPLMDGVSGSLRTGKPQSTEFTMDMSAVTPATPAALDFEARTVPVSGQEVLIIARDITDLKRVERMKTEFVSTVSHELRTPLTSIRGALSLIASGALGELPPRATKLAQIGLNNSERLVRLINDLLDMEKIESGQLEFHMHSLDLPPLVQRAAEDNRAYAQQFGVALEVDVPPALVVVSGDGDRLLQVMTNLISNAVKFSPRDSAVTVSAGAADDRVWVSVRDRGPGIPPDFRARIFGRFAQADASVTREKGGTGLGLSISKAIVERHAGRLFFEDHPQGGTVFTFELPLAEPESPASPVGGPGLPLGHVLICEDDHDAAALLQLILRQAGFGSDVAHTAGEAEDRLAGQPYDALVLDLLLPGQDGAAFLRRLQLRPETAGLPVIVVSAVADEHRDLINGDAVSVVAWINKPLDPGRLLAAVGRALQRGTDRPPRILHVEDDADLRQVVREILHGTAHVEAAESLARAREALRGEPFDLVLLDPGLPDGNGLDLLPELRAASPSLPVLVFSAGEPDGASAEQVTAALVKSRTSNTQLVETIRALIRPLNKGAPHD</sequence>
<dbReference type="RefSeq" id="WP_188969278.1">
    <property type="nucleotide sequence ID" value="NZ_BMOL01000002.1"/>
</dbReference>
<dbReference type="InterPro" id="IPR007891">
    <property type="entry name" value="CHASE3"/>
</dbReference>
<comment type="catalytic activity">
    <reaction evidence="1">
        <text>ATP + protein L-histidine = ADP + protein N-phospho-L-histidine.</text>
        <dbReference type="EC" id="2.7.13.3"/>
    </reaction>
</comment>
<feature type="modified residue" description="4-aspartylphosphate" evidence="7">
    <location>
        <position position="707"/>
    </location>
</feature>
<dbReference type="CDD" id="cd00156">
    <property type="entry name" value="REC"/>
    <property type="match status" value="1"/>
</dbReference>
<dbReference type="Pfam" id="PF05227">
    <property type="entry name" value="CHASE3"/>
    <property type="match status" value="1"/>
</dbReference>
<dbReference type="PROSITE" id="PS50110">
    <property type="entry name" value="RESPONSE_REGULATORY"/>
    <property type="match status" value="2"/>
</dbReference>
<feature type="transmembrane region" description="Helical" evidence="8">
    <location>
        <begin position="200"/>
        <end position="224"/>
    </location>
</feature>
<dbReference type="EC" id="2.7.13.3" evidence="3"/>
<organism evidence="12 13">
    <name type="scientific">Deinococcus aerolatus</name>
    <dbReference type="NCBI Taxonomy" id="522487"/>
    <lineage>
        <taxon>Bacteria</taxon>
        <taxon>Thermotogati</taxon>
        <taxon>Deinococcota</taxon>
        <taxon>Deinococci</taxon>
        <taxon>Deinococcales</taxon>
        <taxon>Deinococcaceae</taxon>
        <taxon>Deinococcus</taxon>
    </lineage>
</organism>
<dbReference type="PROSITE" id="PS50885">
    <property type="entry name" value="HAMP"/>
    <property type="match status" value="1"/>
</dbReference>
<evidence type="ECO:0000313" key="13">
    <source>
        <dbReference type="Proteomes" id="UP000639973"/>
    </source>
</evidence>
<gene>
    <name evidence="12" type="ORF">GCM10010840_08230</name>
</gene>
<dbReference type="InterPro" id="IPR003661">
    <property type="entry name" value="HisK_dim/P_dom"/>
</dbReference>
<feature type="domain" description="Response regulatory" evidence="10">
    <location>
        <begin position="658"/>
        <end position="775"/>
    </location>
</feature>
<keyword evidence="8" id="KW-0812">Transmembrane</keyword>
<feature type="domain" description="Histidine kinase" evidence="9">
    <location>
        <begin position="422"/>
        <end position="641"/>
    </location>
</feature>
<dbReference type="InterPro" id="IPR011006">
    <property type="entry name" value="CheY-like_superfamily"/>
</dbReference>
<dbReference type="SMART" id="SM00304">
    <property type="entry name" value="HAMP"/>
    <property type="match status" value="1"/>
</dbReference>
<evidence type="ECO:0000256" key="7">
    <source>
        <dbReference type="PROSITE-ProRule" id="PRU00169"/>
    </source>
</evidence>
<dbReference type="PROSITE" id="PS50109">
    <property type="entry name" value="HIS_KIN"/>
    <property type="match status" value="1"/>
</dbReference>
<reference evidence="13" key="1">
    <citation type="journal article" date="2019" name="Int. J. Syst. Evol. Microbiol.">
        <title>The Global Catalogue of Microorganisms (GCM) 10K type strain sequencing project: providing services to taxonomists for standard genome sequencing and annotation.</title>
        <authorList>
            <consortium name="The Broad Institute Genomics Platform"/>
            <consortium name="The Broad Institute Genome Sequencing Center for Infectious Disease"/>
            <person name="Wu L."/>
            <person name="Ma J."/>
        </authorList>
    </citation>
    <scope>NUCLEOTIDE SEQUENCE [LARGE SCALE GENOMIC DNA]</scope>
    <source>
        <strain evidence="13">JCM 15442</strain>
    </source>
</reference>
<dbReference type="InterPro" id="IPR036097">
    <property type="entry name" value="HisK_dim/P_sf"/>
</dbReference>
<dbReference type="Proteomes" id="UP000639973">
    <property type="component" value="Unassembled WGS sequence"/>
</dbReference>
<evidence type="ECO:0000256" key="5">
    <source>
        <dbReference type="ARBA" id="ARBA00022679"/>
    </source>
</evidence>
<dbReference type="PANTHER" id="PTHR43047:SF72">
    <property type="entry name" value="OSMOSENSING HISTIDINE PROTEIN KINASE SLN1"/>
    <property type="match status" value="1"/>
</dbReference>
<keyword evidence="6" id="KW-0418">Kinase</keyword>
<keyword evidence="5" id="KW-0808">Transferase</keyword>
<dbReference type="InterPro" id="IPR036890">
    <property type="entry name" value="HATPase_C_sf"/>
</dbReference>
<evidence type="ECO:0000256" key="1">
    <source>
        <dbReference type="ARBA" id="ARBA00000085"/>
    </source>
</evidence>
<evidence type="ECO:0000259" key="11">
    <source>
        <dbReference type="PROSITE" id="PS50885"/>
    </source>
</evidence>
<keyword evidence="8" id="KW-0472">Membrane</keyword>
<comment type="subcellular location">
    <subcellularLocation>
        <location evidence="2">Membrane</location>
    </subcellularLocation>
</comment>
<dbReference type="SMART" id="SM00388">
    <property type="entry name" value="HisKA"/>
    <property type="match status" value="1"/>
</dbReference>
<dbReference type="SUPFAM" id="SSF55785">
    <property type="entry name" value="PYP-like sensor domain (PAS domain)"/>
    <property type="match status" value="1"/>
</dbReference>
<dbReference type="PANTHER" id="PTHR43047">
    <property type="entry name" value="TWO-COMPONENT HISTIDINE PROTEIN KINASE"/>
    <property type="match status" value="1"/>
</dbReference>
<evidence type="ECO:0000256" key="6">
    <source>
        <dbReference type="ARBA" id="ARBA00022777"/>
    </source>
</evidence>
<evidence type="ECO:0000313" key="12">
    <source>
        <dbReference type="EMBL" id="GGL72469.1"/>
    </source>
</evidence>
<evidence type="ECO:0000259" key="10">
    <source>
        <dbReference type="PROSITE" id="PS50110"/>
    </source>
</evidence>
<evidence type="ECO:0000256" key="3">
    <source>
        <dbReference type="ARBA" id="ARBA00012438"/>
    </source>
</evidence>
<dbReference type="SMART" id="SM00387">
    <property type="entry name" value="HATPase_c"/>
    <property type="match status" value="1"/>
</dbReference>
<dbReference type="CDD" id="cd19410">
    <property type="entry name" value="HK9-like_sensor"/>
    <property type="match status" value="1"/>
</dbReference>
<dbReference type="CDD" id="cd00082">
    <property type="entry name" value="HisKA"/>
    <property type="match status" value="1"/>
</dbReference>
<keyword evidence="4 7" id="KW-0597">Phosphoprotein</keyword>
<dbReference type="EMBL" id="BMOL01000002">
    <property type="protein sequence ID" value="GGL72469.1"/>
    <property type="molecule type" value="Genomic_DNA"/>
</dbReference>
<dbReference type="SUPFAM" id="SSF52172">
    <property type="entry name" value="CheY-like"/>
    <property type="match status" value="2"/>
</dbReference>
<accession>A0ABQ2G348</accession>
<dbReference type="InterPro" id="IPR005467">
    <property type="entry name" value="His_kinase_dom"/>
</dbReference>
<feature type="transmembrane region" description="Helical" evidence="8">
    <location>
        <begin position="31"/>
        <end position="50"/>
    </location>
</feature>
<feature type="modified residue" description="4-aspartylphosphate" evidence="7">
    <location>
        <position position="832"/>
    </location>
</feature>
<dbReference type="Pfam" id="PF02518">
    <property type="entry name" value="HATPase_c"/>
    <property type="match status" value="1"/>
</dbReference>
<dbReference type="SUPFAM" id="SSF55874">
    <property type="entry name" value="ATPase domain of HSP90 chaperone/DNA topoisomerase II/histidine kinase"/>
    <property type="match status" value="1"/>
</dbReference>
<evidence type="ECO:0000256" key="8">
    <source>
        <dbReference type="SAM" id="Phobius"/>
    </source>
</evidence>
<dbReference type="Gene3D" id="3.30.565.10">
    <property type="entry name" value="Histidine kinase-like ATPase, C-terminal domain"/>
    <property type="match status" value="1"/>
</dbReference>
<evidence type="ECO:0000256" key="4">
    <source>
        <dbReference type="ARBA" id="ARBA00022553"/>
    </source>
</evidence>
<dbReference type="CDD" id="cd00075">
    <property type="entry name" value="HATPase"/>
    <property type="match status" value="1"/>
</dbReference>
<dbReference type="SUPFAM" id="SSF47384">
    <property type="entry name" value="Homodimeric domain of signal transducing histidine kinase"/>
    <property type="match status" value="1"/>
</dbReference>
<comment type="caution">
    <text evidence="12">The sequence shown here is derived from an EMBL/GenBank/DDBJ whole genome shotgun (WGS) entry which is preliminary data.</text>
</comment>
<dbReference type="Gene3D" id="3.30.450.20">
    <property type="entry name" value="PAS domain"/>
    <property type="match status" value="1"/>
</dbReference>
<proteinExistence type="predicted"/>
<dbReference type="Gene3D" id="1.10.287.130">
    <property type="match status" value="1"/>
</dbReference>
<dbReference type="InterPro" id="IPR004358">
    <property type="entry name" value="Sig_transdc_His_kin-like_C"/>
</dbReference>
<dbReference type="PRINTS" id="PR00344">
    <property type="entry name" value="BCTRLSENSOR"/>
</dbReference>
<name>A0ABQ2G348_9DEIO</name>